<evidence type="ECO:0000313" key="23">
    <source>
        <dbReference type="Proteomes" id="UP001549691"/>
    </source>
</evidence>
<feature type="domain" description="Glycosyl transferase family 51" evidence="21">
    <location>
        <begin position="80"/>
        <end position="255"/>
    </location>
</feature>
<comment type="subcellular location">
    <subcellularLocation>
        <location evidence="1">Cell membrane</location>
    </subcellularLocation>
</comment>
<name>A0ABV2TK37_9RHOO</name>
<dbReference type="InterPro" id="IPR001460">
    <property type="entry name" value="PCN-bd_Tpept"/>
</dbReference>
<evidence type="ECO:0000256" key="5">
    <source>
        <dbReference type="ARBA" id="ARBA00022475"/>
    </source>
</evidence>
<dbReference type="SUPFAM" id="SSF53955">
    <property type="entry name" value="Lysozyme-like"/>
    <property type="match status" value="1"/>
</dbReference>
<gene>
    <name evidence="22" type="ORF">ABXR19_06795</name>
</gene>
<evidence type="ECO:0000256" key="16">
    <source>
        <dbReference type="ARBA" id="ARBA00034000"/>
    </source>
</evidence>
<evidence type="ECO:0000256" key="14">
    <source>
        <dbReference type="ARBA" id="ARBA00023268"/>
    </source>
</evidence>
<evidence type="ECO:0000256" key="10">
    <source>
        <dbReference type="ARBA" id="ARBA00022801"/>
    </source>
</evidence>
<evidence type="ECO:0000256" key="19">
    <source>
        <dbReference type="SAM" id="Phobius"/>
    </source>
</evidence>
<dbReference type="InterPro" id="IPR023346">
    <property type="entry name" value="Lysozyme-like_dom_sf"/>
</dbReference>
<dbReference type="PANTHER" id="PTHR32282:SF11">
    <property type="entry name" value="PENICILLIN-BINDING PROTEIN 1B"/>
    <property type="match status" value="1"/>
</dbReference>
<keyword evidence="23" id="KW-1185">Reference proteome</keyword>
<keyword evidence="8" id="KW-0328">Glycosyltransferase</keyword>
<evidence type="ECO:0000256" key="3">
    <source>
        <dbReference type="ARBA" id="ARBA00007090"/>
    </source>
</evidence>
<dbReference type="Proteomes" id="UP001549691">
    <property type="component" value="Unassembled WGS sequence"/>
</dbReference>
<evidence type="ECO:0000256" key="8">
    <source>
        <dbReference type="ARBA" id="ARBA00022676"/>
    </source>
</evidence>
<dbReference type="Gene3D" id="1.10.3810.10">
    <property type="entry name" value="Biosynthetic peptidoglycan transglycosylase-like"/>
    <property type="match status" value="1"/>
</dbReference>
<dbReference type="Pfam" id="PF00905">
    <property type="entry name" value="Transpeptidase"/>
    <property type="match status" value="1"/>
</dbReference>
<accession>A0ABV2TK37</accession>
<feature type="domain" description="Penicillin-binding protein transpeptidase" evidence="20">
    <location>
        <begin position="406"/>
        <end position="637"/>
    </location>
</feature>
<dbReference type="RefSeq" id="WP_354600352.1">
    <property type="nucleotide sequence ID" value="NZ_JBEWZI010000005.1"/>
</dbReference>
<evidence type="ECO:0000256" key="12">
    <source>
        <dbReference type="ARBA" id="ARBA00022984"/>
    </source>
</evidence>
<dbReference type="InterPro" id="IPR012338">
    <property type="entry name" value="Beta-lactam/transpept-like"/>
</dbReference>
<organism evidence="22 23">
    <name type="scientific">Uliginosibacterium flavum</name>
    <dbReference type="NCBI Taxonomy" id="1396831"/>
    <lineage>
        <taxon>Bacteria</taxon>
        <taxon>Pseudomonadati</taxon>
        <taxon>Pseudomonadota</taxon>
        <taxon>Betaproteobacteria</taxon>
        <taxon>Rhodocyclales</taxon>
        <taxon>Zoogloeaceae</taxon>
        <taxon>Uliginosibacterium</taxon>
    </lineage>
</organism>
<keyword evidence="10" id="KW-0378">Hydrolase</keyword>
<feature type="transmembrane region" description="Helical" evidence="19">
    <location>
        <begin position="36"/>
        <end position="57"/>
    </location>
</feature>
<feature type="compositionally biased region" description="Low complexity" evidence="18">
    <location>
        <begin position="739"/>
        <end position="767"/>
    </location>
</feature>
<dbReference type="EMBL" id="JBEWZI010000005">
    <property type="protein sequence ID" value="MET7013890.1"/>
    <property type="molecule type" value="Genomic_DNA"/>
</dbReference>
<evidence type="ECO:0000313" key="22">
    <source>
        <dbReference type="EMBL" id="MET7013890.1"/>
    </source>
</evidence>
<keyword evidence="19" id="KW-0812">Transmembrane</keyword>
<keyword evidence="19" id="KW-1133">Transmembrane helix</keyword>
<keyword evidence="13 19" id="KW-0472">Membrane</keyword>
<reference evidence="22 23" key="1">
    <citation type="submission" date="2024-07" db="EMBL/GenBank/DDBJ databases">
        <title>Uliginosibacterium flavum JJ3220;KACC:17644.</title>
        <authorList>
            <person name="Kim M.K."/>
        </authorList>
    </citation>
    <scope>NUCLEOTIDE SEQUENCE [LARGE SCALE GENOMIC DNA]</scope>
    <source>
        <strain evidence="22 23">KACC:17644</strain>
    </source>
</reference>
<dbReference type="SUPFAM" id="SSF56601">
    <property type="entry name" value="beta-lactamase/transpeptidase-like"/>
    <property type="match status" value="1"/>
</dbReference>
<comment type="similarity">
    <text evidence="3">In the C-terminal section; belongs to the transpeptidase family.</text>
</comment>
<comment type="caution">
    <text evidence="22">The sequence shown here is derived from an EMBL/GenBank/DDBJ whole genome shotgun (WGS) entry which is preliminary data.</text>
</comment>
<keyword evidence="12" id="KW-0573">Peptidoglycan synthesis</keyword>
<feature type="region of interest" description="Disordered" evidence="18">
    <location>
        <begin position="739"/>
        <end position="799"/>
    </location>
</feature>
<comment type="pathway">
    <text evidence="2">Cell wall biogenesis; peptidoglycan biosynthesis.</text>
</comment>
<evidence type="ECO:0000259" key="20">
    <source>
        <dbReference type="Pfam" id="PF00905"/>
    </source>
</evidence>
<comment type="similarity">
    <text evidence="4">In the N-terminal section; belongs to the glycosyltransferase 51 family.</text>
</comment>
<evidence type="ECO:0000256" key="7">
    <source>
        <dbReference type="ARBA" id="ARBA00022670"/>
    </source>
</evidence>
<keyword evidence="14" id="KW-0511">Multifunctional enzyme</keyword>
<feature type="compositionally biased region" description="Low complexity" evidence="18">
    <location>
        <begin position="777"/>
        <end position="799"/>
    </location>
</feature>
<evidence type="ECO:0000256" key="18">
    <source>
        <dbReference type="SAM" id="MobiDB-lite"/>
    </source>
</evidence>
<evidence type="ECO:0000256" key="1">
    <source>
        <dbReference type="ARBA" id="ARBA00004236"/>
    </source>
</evidence>
<dbReference type="InterPro" id="IPR036950">
    <property type="entry name" value="PBP_transglycosylase"/>
</dbReference>
<evidence type="ECO:0000256" key="6">
    <source>
        <dbReference type="ARBA" id="ARBA00022645"/>
    </source>
</evidence>
<proteinExistence type="inferred from homology"/>
<dbReference type="PANTHER" id="PTHR32282">
    <property type="entry name" value="BINDING PROTEIN TRANSPEPTIDASE, PUTATIVE-RELATED"/>
    <property type="match status" value="1"/>
</dbReference>
<evidence type="ECO:0000256" key="13">
    <source>
        <dbReference type="ARBA" id="ARBA00023136"/>
    </source>
</evidence>
<comment type="catalytic activity">
    <reaction evidence="16">
        <text>Preferential cleavage: (Ac)2-L-Lys-D-Ala-|-D-Ala. Also transpeptidation of peptidyl-alanyl moieties that are N-acyl substituents of D-alanine.</text>
        <dbReference type="EC" id="3.4.16.4"/>
    </reaction>
</comment>
<sequence>MPLRLPKIDWSLLTAKLQPLLHTLLQRLRHPGWREVLVLLALPPALLLLWMLVLIPFTPGISDIRKARDESPTRVLTADGKELATFKRGNRDWVALDAISPRVIDALIATEDKRFYNHHGIDFYRLGGAFIATLQGDTQGGSTITQQLARNLFPEEIGRRQNLNRKLKEAITALKIEALYTKPQILETYLNTVPFLYNAYGIDMGARTYFDKSARELDLLESATLIGMLKGTSYYNPVKNPERAHERRNLVLSLMAQQDKLSATRYEALAKRPLKLDFERQSVELGEAPHFTAQLKRWLIDWADQNDYDIYTDGLVVTTTIDSRLQKYATRAVEQRGRQLQGIANNAWAGQWRAGNRLIETLIRESKVYTDAVEAGEAPEAVMKRLSHDAAFLRQLREDKTRVQAGFLAIDPRDGTVRAWVGSRDFADDAWDHVHQARRQPGSTFKPFVYGAAFERGAKPDDSFLDAPVEIPLGGKEVWRPDDAEPPSGEPMTLATGLALSRNRITAQVMQQVGPARVAHLARAMGVRESKLDEVPSLALGTSPVSLYEMVSAYATIADKGRYRAPLMVLRIENRKGEVLAEFQPNAPERGISANALDTLVDGMRGVISRGTGAGIRAWGVKGDLAGKTGTTQGNTDGWFILMHPQLVSGAWVGFNDARITLRSDYWGQGAHSALPIIGDFFARAQGARLIDSEARFAKAVDDTLLGRLNNWYGKAFGADAPATETSAPLPAWPRAVSAPAADASAPELEAPIPETSAPAEPVATTSAPPPPPASAPLPVAVAPPASASPPAVTASPPL</sequence>
<evidence type="ECO:0000256" key="15">
    <source>
        <dbReference type="ARBA" id="ARBA00023316"/>
    </source>
</evidence>
<comment type="catalytic activity">
    <reaction evidence="17">
        <text>[GlcNAc-(1-&gt;4)-Mur2Ac(oyl-L-Ala-gamma-D-Glu-L-Lys-D-Ala-D-Ala)](n)-di-trans,octa-cis-undecaprenyl diphosphate + beta-D-GlcNAc-(1-&gt;4)-Mur2Ac(oyl-L-Ala-gamma-D-Glu-L-Lys-D-Ala-D-Ala)-di-trans,octa-cis-undecaprenyl diphosphate = [GlcNAc-(1-&gt;4)-Mur2Ac(oyl-L-Ala-gamma-D-Glu-L-Lys-D-Ala-D-Ala)](n+1)-di-trans,octa-cis-undecaprenyl diphosphate + di-trans,octa-cis-undecaprenyl diphosphate + H(+)</text>
        <dbReference type="Rhea" id="RHEA:23708"/>
        <dbReference type="Rhea" id="RHEA-COMP:9602"/>
        <dbReference type="Rhea" id="RHEA-COMP:9603"/>
        <dbReference type="ChEBI" id="CHEBI:15378"/>
        <dbReference type="ChEBI" id="CHEBI:58405"/>
        <dbReference type="ChEBI" id="CHEBI:60033"/>
        <dbReference type="ChEBI" id="CHEBI:78435"/>
        <dbReference type="EC" id="2.4.99.28"/>
    </reaction>
</comment>
<evidence type="ECO:0000256" key="9">
    <source>
        <dbReference type="ARBA" id="ARBA00022679"/>
    </source>
</evidence>
<keyword evidence="15" id="KW-0961">Cell wall biogenesis/degradation</keyword>
<keyword evidence="7" id="KW-0645">Protease</keyword>
<keyword evidence="11" id="KW-0133">Cell shape</keyword>
<evidence type="ECO:0000256" key="11">
    <source>
        <dbReference type="ARBA" id="ARBA00022960"/>
    </source>
</evidence>
<dbReference type="InterPro" id="IPR050396">
    <property type="entry name" value="Glycosyltr_51/Transpeptidase"/>
</dbReference>
<dbReference type="Gene3D" id="3.40.710.10">
    <property type="entry name" value="DD-peptidase/beta-lactamase superfamily"/>
    <property type="match status" value="1"/>
</dbReference>
<evidence type="ECO:0000256" key="17">
    <source>
        <dbReference type="ARBA" id="ARBA00049902"/>
    </source>
</evidence>
<keyword evidence="5" id="KW-1003">Cell membrane</keyword>
<dbReference type="Pfam" id="PF00912">
    <property type="entry name" value="Transgly"/>
    <property type="match status" value="1"/>
</dbReference>
<dbReference type="InterPro" id="IPR001264">
    <property type="entry name" value="Glyco_trans_51"/>
</dbReference>
<protein>
    <submittedName>
        <fullName evidence="22">Transglycosylase domain-containing protein</fullName>
    </submittedName>
</protein>
<keyword evidence="9" id="KW-0808">Transferase</keyword>
<keyword evidence="6" id="KW-0121">Carboxypeptidase</keyword>
<evidence type="ECO:0000259" key="21">
    <source>
        <dbReference type="Pfam" id="PF00912"/>
    </source>
</evidence>
<evidence type="ECO:0000256" key="2">
    <source>
        <dbReference type="ARBA" id="ARBA00004752"/>
    </source>
</evidence>
<evidence type="ECO:0000256" key="4">
    <source>
        <dbReference type="ARBA" id="ARBA00007739"/>
    </source>
</evidence>